<organism evidence="2 3">
    <name type="scientific">Rhizobium phage vB_RleM_P10VF</name>
    <dbReference type="NCBI Taxonomy" id="1527770"/>
    <lineage>
        <taxon>Viruses</taxon>
        <taxon>Duplodnaviria</taxon>
        <taxon>Heunggongvirae</taxon>
        <taxon>Uroviricota</taxon>
        <taxon>Caudoviricetes</taxon>
        <taxon>Pootjesviridae</taxon>
        <taxon>Innesvirus</taxon>
        <taxon>Innesvirus P10VF</taxon>
    </lineage>
</organism>
<dbReference type="Gene3D" id="3.30.300.200">
    <property type="match status" value="1"/>
</dbReference>
<reference evidence="2 3" key="1">
    <citation type="submission" date="2014-07" db="EMBL/GenBank/DDBJ databases">
        <title>Isolation and characterization of Rhizobium leguminosarum phages from western Canadian soils and complete genome sequences of rhizobiophages vB_RleS_L338C and vB_RleM_P10VF.</title>
        <authorList>
            <person name="Restrepo-Cordoba M."/>
            <person name="Halmillawewa A.P."/>
            <person name="Perry B."/>
            <person name="Hynes M.F."/>
            <person name="Yost C.K."/>
        </authorList>
    </citation>
    <scope>NUCLEOTIDE SEQUENCE [LARGE SCALE GENOMIC DNA]</scope>
</reference>
<evidence type="ECO:0000259" key="1">
    <source>
        <dbReference type="Pfam" id="PF21379"/>
    </source>
</evidence>
<dbReference type="Proteomes" id="UP000204140">
    <property type="component" value="Segment"/>
</dbReference>
<sequence>MADDSALRFRNHDFGEVLRNLRDFMSKQDKISDYDVNASVMDSILSALAYNTQNNSITGNALFAEQDIDVAVQRKNIVKKAKEHGYVPYSIVSSKSAVDITVVPKVLNEAPSSLTIDKGTQFVGATENDSAIFTVVRAVTAKLTDGVYRFSAVELYQGTYGSVDIVIDKNLRRQIYEIKIDDIDMNFLEVYVQETPDSQDFVEFKLANNSINVTGADPVFFLQEVSERRYGLEFGDGVIGKSVQDGVIVRVVFFKTLGEGGNGVKTFTFKASPDVTNKINQYTVSVVANTKSTGGLPAEPDESIRRNAVKFYVAQGRAVNPSDYSDLIRDNFPYINSISVWSGSEGRGYYDQFGRTYIAANTDKSQFLTGSQKQDIYDHIVEIIGTSGVIPILVDVDNIYIDISTQVFVDGSVTLKSSDIINDVKKYAQEFNDKNLNSFESIFEYSQFTAGIDKLNDSISSNDTTIQIYKRVFPDTRVSTNFSTSFMNPVKNVVSNNFTYDTKTVFIRSVSNGNLNIYEVIGGADVLVKENVGSINFSTGELTVNDIVIARVNPQTKDIRFYAEPLTKNISSLKNNIVTISNVDVYPKQKK</sequence>
<proteinExistence type="predicted"/>
<feature type="domain" description="Baseplate wedge protein gp6-like N-terminal helical" evidence="1">
    <location>
        <begin position="14"/>
        <end position="86"/>
    </location>
</feature>
<keyword evidence="3" id="KW-1185">Reference proteome</keyword>
<gene>
    <name evidence="2" type="ORF">P10VF_096</name>
</gene>
<name>A0A076YNE3_9CAUD</name>
<accession>A0A076YNE3</accession>
<dbReference type="OrthoDB" id="668at10239"/>
<dbReference type="InterPro" id="IPR049026">
    <property type="entry name" value="Gp6-like_N"/>
</dbReference>
<dbReference type="Pfam" id="PF21379">
    <property type="entry name" value="Gp6-like_1st"/>
    <property type="match status" value="1"/>
</dbReference>
<dbReference type="EMBL" id="KM199770">
    <property type="protein sequence ID" value="AIK68309.1"/>
    <property type="molecule type" value="Genomic_DNA"/>
</dbReference>
<protein>
    <submittedName>
        <fullName evidence="2">Putative base plate wedge subunit</fullName>
    </submittedName>
</protein>
<evidence type="ECO:0000313" key="3">
    <source>
        <dbReference type="Proteomes" id="UP000204140"/>
    </source>
</evidence>
<evidence type="ECO:0000313" key="2">
    <source>
        <dbReference type="EMBL" id="AIK68309.1"/>
    </source>
</evidence>
<dbReference type="RefSeq" id="YP_009099835.1">
    <property type="nucleotide sequence ID" value="NC_025429.1"/>
</dbReference>
<dbReference type="KEGG" id="vg:22109645"/>
<dbReference type="GeneID" id="22109645"/>